<evidence type="ECO:0000256" key="1">
    <source>
        <dbReference type="SAM" id="MobiDB-lite"/>
    </source>
</evidence>
<feature type="region of interest" description="Disordered" evidence="1">
    <location>
        <begin position="1"/>
        <end position="103"/>
    </location>
</feature>
<name>A0A5B7G0H4_PORTR</name>
<reference evidence="2 3" key="1">
    <citation type="submission" date="2019-05" db="EMBL/GenBank/DDBJ databases">
        <title>Another draft genome of Portunus trituberculatus and its Hox gene families provides insights of decapod evolution.</title>
        <authorList>
            <person name="Jeong J.-H."/>
            <person name="Song I."/>
            <person name="Kim S."/>
            <person name="Choi T."/>
            <person name="Kim D."/>
            <person name="Ryu S."/>
            <person name="Kim W."/>
        </authorList>
    </citation>
    <scope>NUCLEOTIDE SEQUENCE [LARGE SCALE GENOMIC DNA]</scope>
    <source>
        <tissue evidence="2">Muscle</tissue>
    </source>
</reference>
<accession>A0A5B7G0H4</accession>
<dbReference type="AlphaFoldDB" id="A0A5B7G0H4"/>
<gene>
    <name evidence="2" type="ORF">E2C01_044448</name>
</gene>
<sequence>MRTGDTSRLGTFRLANKQAQGAARPSLPTATAPPPKGDLLPQEFSLSEVPDMCPPRPRGENFCLTPYLGDTTSSQPPPTASGGAGHRPAPPSRPAPGHTPSMRKINFSCVIGDAATQRGLSWRGLPRGGSQLWLGGNFVQHSTCYHEAGI</sequence>
<dbReference type="EMBL" id="VSRR010009622">
    <property type="protein sequence ID" value="MPC50618.1"/>
    <property type="molecule type" value="Genomic_DNA"/>
</dbReference>
<keyword evidence="3" id="KW-1185">Reference proteome</keyword>
<organism evidence="2 3">
    <name type="scientific">Portunus trituberculatus</name>
    <name type="common">Swimming crab</name>
    <name type="synonym">Neptunus trituberculatus</name>
    <dbReference type="NCBI Taxonomy" id="210409"/>
    <lineage>
        <taxon>Eukaryota</taxon>
        <taxon>Metazoa</taxon>
        <taxon>Ecdysozoa</taxon>
        <taxon>Arthropoda</taxon>
        <taxon>Crustacea</taxon>
        <taxon>Multicrustacea</taxon>
        <taxon>Malacostraca</taxon>
        <taxon>Eumalacostraca</taxon>
        <taxon>Eucarida</taxon>
        <taxon>Decapoda</taxon>
        <taxon>Pleocyemata</taxon>
        <taxon>Brachyura</taxon>
        <taxon>Eubrachyura</taxon>
        <taxon>Portunoidea</taxon>
        <taxon>Portunidae</taxon>
        <taxon>Portuninae</taxon>
        <taxon>Portunus</taxon>
    </lineage>
</organism>
<evidence type="ECO:0000313" key="2">
    <source>
        <dbReference type="EMBL" id="MPC50618.1"/>
    </source>
</evidence>
<proteinExistence type="predicted"/>
<comment type="caution">
    <text evidence="2">The sequence shown here is derived from an EMBL/GenBank/DDBJ whole genome shotgun (WGS) entry which is preliminary data.</text>
</comment>
<dbReference type="Proteomes" id="UP000324222">
    <property type="component" value="Unassembled WGS sequence"/>
</dbReference>
<protein>
    <submittedName>
        <fullName evidence="2">Uncharacterized protein</fullName>
    </submittedName>
</protein>
<evidence type="ECO:0000313" key="3">
    <source>
        <dbReference type="Proteomes" id="UP000324222"/>
    </source>
</evidence>